<sequence>MAGRVIRADRYYFRALAFYVAQRPAKANSVLEFKTGKACLWFRHQLDGKSLSVALSKRFFSPRASSK</sequence>
<dbReference type="AlphaFoldDB" id="A0A1M5RH78"/>
<evidence type="ECO:0000313" key="1">
    <source>
        <dbReference type="EMBL" id="SHH25672.1"/>
    </source>
</evidence>
<evidence type="ECO:0000313" key="2">
    <source>
        <dbReference type="Proteomes" id="UP000190675"/>
    </source>
</evidence>
<proteinExistence type="predicted"/>
<reference evidence="1 2" key="1">
    <citation type="submission" date="2016-11" db="EMBL/GenBank/DDBJ databases">
        <authorList>
            <person name="Jaros S."/>
            <person name="Januszkiewicz K."/>
            <person name="Wedrychowicz H."/>
        </authorList>
    </citation>
    <scope>NUCLEOTIDE SEQUENCE [LARGE SCALE GENOMIC DNA]</scope>
    <source>
        <strain evidence="1 2">GAS242</strain>
    </source>
</reference>
<name>A0A1M5RH78_9BRAD</name>
<accession>A0A1M5RH78</accession>
<dbReference type="Proteomes" id="UP000190675">
    <property type="component" value="Chromosome I"/>
</dbReference>
<protein>
    <submittedName>
        <fullName evidence="1">Uncharacterized protein</fullName>
    </submittedName>
</protein>
<gene>
    <name evidence="1" type="ORF">SAMN05444169_6568</name>
</gene>
<dbReference type="EMBL" id="LT670818">
    <property type="protein sequence ID" value="SHH25672.1"/>
    <property type="molecule type" value="Genomic_DNA"/>
</dbReference>
<organism evidence="1 2">
    <name type="scientific">Bradyrhizobium erythrophlei</name>
    <dbReference type="NCBI Taxonomy" id="1437360"/>
    <lineage>
        <taxon>Bacteria</taxon>
        <taxon>Pseudomonadati</taxon>
        <taxon>Pseudomonadota</taxon>
        <taxon>Alphaproteobacteria</taxon>
        <taxon>Hyphomicrobiales</taxon>
        <taxon>Nitrobacteraceae</taxon>
        <taxon>Bradyrhizobium</taxon>
    </lineage>
</organism>